<name>A0A9D2TAE8_9FIRM</name>
<dbReference type="Proteomes" id="UP000823904">
    <property type="component" value="Unassembled WGS sequence"/>
</dbReference>
<dbReference type="InterPro" id="IPR014962">
    <property type="entry name" value="YolD"/>
</dbReference>
<dbReference type="AlphaFoldDB" id="A0A9D2TAE8"/>
<evidence type="ECO:0000313" key="1">
    <source>
        <dbReference type="EMBL" id="HJC51599.1"/>
    </source>
</evidence>
<proteinExistence type="predicted"/>
<protein>
    <submittedName>
        <fullName evidence="1">YolD-like family protein</fullName>
    </submittedName>
</protein>
<dbReference type="EMBL" id="DWWD01000048">
    <property type="protein sequence ID" value="HJC51599.1"/>
    <property type="molecule type" value="Genomic_DNA"/>
</dbReference>
<dbReference type="Pfam" id="PF08863">
    <property type="entry name" value="YolD"/>
    <property type="match status" value="1"/>
</dbReference>
<organism evidence="1 2">
    <name type="scientific">Candidatus Anaerostipes avistercoris</name>
    <dbReference type="NCBI Taxonomy" id="2838462"/>
    <lineage>
        <taxon>Bacteria</taxon>
        <taxon>Bacillati</taxon>
        <taxon>Bacillota</taxon>
        <taxon>Clostridia</taxon>
        <taxon>Lachnospirales</taxon>
        <taxon>Lachnospiraceae</taxon>
        <taxon>Anaerostipes</taxon>
    </lineage>
</organism>
<sequence>MCRQDRAKQFMPFAALKGYTEALRRKEKILVPRKELAPDYQEELDREFKKIRKNDMISVIYFCHGEYRKITGLVSKIDKSKRKLTIVHTEIPLDDLYAVRRETADSNGEILI</sequence>
<accession>A0A9D2TAE8</accession>
<evidence type="ECO:0000313" key="2">
    <source>
        <dbReference type="Proteomes" id="UP000823904"/>
    </source>
</evidence>
<reference evidence="1" key="2">
    <citation type="submission" date="2021-04" db="EMBL/GenBank/DDBJ databases">
        <authorList>
            <person name="Gilroy R."/>
        </authorList>
    </citation>
    <scope>NUCLEOTIDE SEQUENCE</scope>
    <source>
        <strain evidence="1">ChiSjej3B21-8574</strain>
    </source>
</reference>
<reference evidence="1" key="1">
    <citation type="journal article" date="2021" name="PeerJ">
        <title>Extensive microbial diversity within the chicken gut microbiome revealed by metagenomics and culture.</title>
        <authorList>
            <person name="Gilroy R."/>
            <person name="Ravi A."/>
            <person name="Getino M."/>
            <person name="Pursley I."/>
            <person name="Horton D.L."/>
            <person name="Alikhan N.F."/>
            <person name="Baker D."/>
            <person name="Gharbi K."/>
            <person name="Hall N."/>
            <person name="Watson M."/>
            <person name="Adriaenssens E.M."/>
            <person name="Foster-Nyarko E."/>
            <person name="Jarju S."/>
            <person name="Secka A."/>
            <person name="Antonio M."/>
            <person name="Oren A."/>
            <person name="Chaudhuri R.R."/>
            <person name="La Ragione R."/>
            <person name="Hildebrand F."/>
            <person name="Pallen M.J."/>
        </authorList>
    </citation>
    <scope>NUCLEOTIDE SEQUENCE</scope>
    <source>
        <strain evidence="1">ChiSjej3B21-8574</strain>
    </source>
</reference>
<gene>
    <name evidence="1" type="ORF">H9754_13680</name>
</gene>
<comment type="caution">
    <text evidence="1">The sequence shown here is derived from an EMBL/GenBank/DDBJ whole genome shotgun (WGS) entry which is preliminary data.</text>
</comment>